<dbReference type="EMBL" id="JAMKFB020000018">
    <property type="protein sequence ID" value="KAL0167794.1"/>
    <property type="molecule type" value="Genomic_DNA"/>
</dbReference>
<dbReference type="InterPro" id="IPR000909">
    <property type="entry name" value="PLipase_C_PInositol-sp_X_dom"/>
</dbReference>
<gene>
    <name evidence="2" type="ORF">M9458_036016</name>
</gene>
<name>A0ABD0P0Z7_CIRMR</name>
<keyword evidence="3" id="KW-1185">Reference proteome</keyword>
<dbReference type="PROSITE" id="PS50007">
    <property type="entry name" value="PIPLC_X_DOMAIN"/>
    <property type="match status" value="1"/>
</dbReference>
<protein>
    <recommendedName>
        <fullName evidence="1">Phosphatidylinositol-specific phospholipase C X domain-containing protein</fullName>
    </recommendedName>
</protein>
<dbReference type="PANTHER" id="PTHR10336:SF25">
    <property type="entry name" value="1-PHOSPHATIDYLINOSITOL 4,5-BISPHOSPHATE PHOSPHODIESTERASE GAMMA-2"/>
    <property type="match status" value="1"/>
</dbReference>
<dbReference type="InterPro" id="IPR017946">
    <property type="entry name" value="PLC-like_Pdiesterase_TIM-brl"/>
</dbReference>
<dbReference type="Proteomes" id="UP001529510">
    <property type="component" value="Unassembled WGS sequence"/>
</dbReference>
<evidence type="ECO:0000259" key="1">
    <source>
        <dbReference type="SMART" id="SM00148"/>
    </source>
</evidence>
<sequence length="88" mass="10275">YPVVLSIEEHCDVKQQKMMAQVFKDVFQDKLLMEPLEPEAEQLPSPTQLKGKIIIKHKKLNIDETFIKKDLRKGDKQGELSIWDPIDE</sequence>
<dbReference type="PANTHER" id="PTHR10336">
    <property type="entry name" value="PHOSPHOINOSITIDE-SPECIFIC PHOSPHOLIPASE C FAMILY PROTEIN"/>
    <property type="match status" value="1"/>
</dbReference>
<dbReference type="Pfam" id="PF00388">
    <property type="entry name" value="PI-PLC-X"/>
    <property type="match status" value="1"/>
</dbReference>
<proteinExistence type="predicted"/>
<evidence type="ECO:0000313" key="3">
    <source>
        <dbReference type="Proteomes" id="UP001529510"/>
    </source>
</evidence>
<feature type="non-terminal residue" evidence="2">
    <location>
        <position position="88"/>
    </location>
</feature>
<evidence type="ECO:0000313" key="2">
    <source>
        <dbReference type="EMBL" id="KAL0167794.1"/>
    </source>
</evidence>
<dbReference type="SMART" id="SM00148">
    <property type="entry name" value="PLCXc"/>
    <property type="match status" value="1"/>
</dbReference>
<reference evidence="2 3" key="1">
    <citation type="submission" date="2024-05" db="EMBL/GenBank/DDBJ databases">
        <title>Genome sequencing and assembly of Indian major carp, Cirrhinus mrigala (Hamilton, 1822).</title>
        <authorList>
            <person name="Mohindra V."/>
            <person name="Chowdhury L.M."/>
            <person name="Lal K."/>
            <person name="Jena J.K."/>
        </authorList>
    </citation>
    <scope>NUCLEOTIDE SEQUENCE [LARGE SCALE GENOMIC DNA]</scope>
    <source>
        <strain evidence="2">CM1030</strain>
        <tissue evidence="2">Blood</tissue>
    </source>
</reference>
<dbReference type="Gene3D" id="3.20.20.190">
    <property type="entry name" value="Phosphatidylinositol (PI) phosphodiesterase"/>
    <property type="match status" value="1"/>
</dbReference>
<comment type="caution">
    <text evidence="2">The sequence shown here is derived from an EMBL/GenBank/DDBJ whole genome shotgun (WGS) entry which is preliminary data.</text>
</comment>
<accession>A0ABD0P0Z7</accession>
<dbReference type="InterPro" id="IPR001192">
    <property type="entry name" value="PI-PLC_fam"/>
</dbReference>
<feature type="domain" description="Phosphatidylinositol-specific phospholipase C X" evidence="1">
    <location>
        <begin position="1"/>
        <end position="58"/>
    </location>
</feature>
<feature type="non-terminal residue" evidence="2">
    <location>
        <position position="1"/>
    </location>
</feature>
<dbReference type="SUPFAM" id="SSF51695">
    <property type="entry name" value="PLC-like phosphodiesterases"/>
    <property type="match status" value="1"/>
</dbReference>
<organism evidence="2 3">
    <name type="scientific">Cirrhinus mrigala</name>
    <name type="common">Mrigala</name>
    <dbReference type="NCBI Taxonomy" id="683832"/>
    <lineage>
        <taxon>Eukaryota</taxon>
        <taxon>Metazoa</taxon>
        <taxon>Chordata</taxon>
        <taxon>Craniata</taxon>
        <taxon>Vertebrata</taxon>
        <taxon>Euteleostomi</taxon>
        <taxon>Actinopterygii</taxon>
        <taxon>Neopterygii</taxon>
        <taxon>Teleostei</taxon>
        <taxon>Ostariophysi</taxon>
        <taxon>Cypriniformes</taxon>
        <taxon>Cyprinidae</taxon>
        <taxon>Labeoninae</taxon>
        <taxon>Labeonini</taxon>
        <taxon>Cirrhinus</taxon>
    </lineage>
</organism>
<dbReference type="AlphaFoldDB" id="A0ABD0P0Z7"/>